<feature type="active site" description="Cysteine sulfenic acid (-SOH) intermediate; for peroxidase activity" evidence="14">
    <location>
        <position position="46"/>
    </location>
</feature>
<keyword evidence="3 16" id="KW-0560">Oxidoreductase</keyword>
<evidence type="ECO:0000313" key="17">
    <source>
        <dbReference type="Proteomes" id="UP000649753"/>
    </source>
</evidence>
<evidence type="ECO:0000256" key="1">
    <source>
        <dbReference type="ARBA" id="ARBA00022559"/>
    </source>
</evidence>
<dbReference type="CDD" id="cd03018">
    <property type="entry name" value="PRX_AhpE_like"/>
    <property type="match status" value="1"/>
</dbReference>
<dbReference type="InterPro" id="IPR000866">
    <property type="entry name" value="AhpC/TSA"/>
</dbReference>
<dbReference type="EC" id="1.11.1.29" evidence="10"/>
<comment type="subunit">
    <text evidence="9">Homodimer. Forms both dimers and octamers; a tightly-associated dimer and a ring-like octamer.</text>
</comment>
<comment type="caution">
    <text evidence="16">The sequence shown here is derived from an EMBL/GenBank/DDBJ whole genome shotgun (WGS) entry which is preliminary data.</text>
</comment>
<dbReference type="EMBL" id="JADBEB010000001">
    <property type="protein sequence ID" value="MBE1492635.1"/>
    <property type="molecule type" value="Genomic_DNA"/>
</dbReference>
<evidence type="ECO:0000256" key="6">
    <source>
        <dbReference type="ARBA" id="ARBA00052774"/>
    </source>
</evidence>
<evidence type="ECO:0000259" key="15">
    <source>
        <dbReference type="PROSITE" id="PS51352"/>
    </source>
</evidence>
<evidence type="ECO:0000256" key="8">
    <source>
        <dbReference type="ARBA" id="ARBA00060973"/>
    </source>
</evidence>
<evidence type="ECO:0000256" key="13">
    <source>
        <dbReference type="ARBA" id="ARBA00083736"/>
    </source>
</evidence>
<dbReference type="InterPro" id="IPR024706">
    <property type="entry name" value="Peroxiredoxin_AhpC-typ"/>
</dbReference>
<sequence>MSIEVGAPAPDFVMKNQNNQEVRLADFQGRRVVLLVFYPLAFTGTCQGELAELRDNLHEYQNDDVQVLTVSVDSVFAHKVWADREGYEFPMLADFWPHGAVARAYGVFNDAAGYANRGTFVIDRTGTVRFAELNQPGEPRDQAGWRKALAMASG</sequence>
<reference evidence="16" key="1">
    <citation type="submission" date="2020-10" db="EMBL/GenBank/DDBJ databases">
        <title>Sequencing the genomes of 1000 actinobacteria strains.</title>
        <authorList>
            <person name="Klenk H.-P."/>
        </authorList>
    </citation>
    <scope>NUCLEOTIDE SEQUENCE</scope>
    <source>
        <strain evidence="16">DSM 46832</strain>
    </source>
</reference>
<protein>
    <recommendedName>
        <fullName evidence="11">Alkyl hydroperoxide reductase E</fullName>
        <ecNumber evidence="10">1.11.1.29</ecNumber>
    </recommendedName>
    <alternativeName>
        <fullName evidence="12">Mycoredoxin-dependent peroxiredoxin</fullName>
    </alternativeName>
    <alternativeName>
        <fullName evidence="13">Peroxiredoxin AhpE</fullName>
    </alternativeName>
    <alternativeName>
        <fullName evidence="5">Thioredoxin peroxidase</fullName>
    </alternativeName>
</protein>
<dbReference type="Gene3D" id="3.40.30.10">
    <property type="entry name" value="Glutaredoxin"/>
    <property type="match status" value="1"/>
</dbReference>
<organism evidence="16 17">
    <name type="scientific">Plantactinospora soyae</name>
    <dbReference type="NCBI Taxonomy" id="1544732"/>
    <lineage>
        <taxon>Bacteria</taxon>
        <taxon>Bacillati</taxon>
        <taxon>Actinomycetota</taxon>
        <taxon>Actinomycetes</taxon>
        <taxon>Micromonosporales</taxon>
        <taxon>Micromonosporaceae</taxon>
        <taxon>Plantactinospora</taxon>
    </lineage>
</organism>
<evidence type="ECO:0000256" key="4">
    <source>
        <dbReference type="ARBA" id="ARBA00023284"/>
    </source>
</evidence>
<comment type="similarity">
    <text evidence="8">Belongs to the peroxiredoxin family. AhpE subfamily.</text>
</comment>
<comment type="catalytic activity">
    <reaction evidence="6">
        <text>[mycoredoxin]-L-dithiol + a hydroperoxide = [mycoredoxin]-L-disulfide + an alcohol + H2O</text>
        <dbReference type="Rhea" id="RHEA:62640"/>
        <dbReference type="Rhea" id="RHEA-COMP:16137"/>
        <dbReference type="Rhea" id="RHEA-COMP:16138"/>
        <dbReference type="ChEBI" id="CHEBI:15377"/>
        <dbReference type="ChEBI" id="CHEBI:29950"/>
        <dbReference type="ChEBI" id="CHEBI:30879"/>
        <dbReference type="ChEBI" id="CHEBI:35924"/>
        <dbReference type="ChEBI" id="CHEBI:50058"/>
        <dbReference type="EC" id="1.11.1.29"/>
    </reaction>
</comment>
<evidence type="ECO:0000256" key="3">
    <source>
        <dbReference type="ARBA" id="ARBA00023002"/>
    </source>
</evidence>
<evidence type="ECO:0000256" key="12">
    <source>
        <dbReference type="ARBA" id="ARBA00082991"/>
    </source>
</evidence>
<proteinExistence type="inferred from homology"/>
<keyword evidence="17" id="KW-1185">Reference proteome</keyword>
<evidence type="ECO:0000256" key="10">
    <source>
        <dbReference type="ARBA" id="ARBA00067009"/>
    </source>
</evidence>
<dbReference type="Pfam" id="PF00578">
    <property type="entry name" value="AhpC-TSA"/>
    <property type="match status" value="1"/>
</dbReference>
<dbReference type="AlphaFoldDB" id="A0A927MFB9"/>
<name>A0A927MFB9_9ACTN</name>
<dbReference type="Proteomes" id="UP000649753">
    <property type="component" value="Unassembled WGS sequence"/>
</dbReference>
<gene>
    <name evidence="16" type="ORF">H4W31_008273</name>
</gene>
<dbReference type="PIRSF" id="PIRSF000239">
    <property type="entry name" value="AHPC"/>
    <property type="match status" value="1"/>
</dbReference>
<dbReference type="PANTHER" id="PTHR43110:SF1">
    <property type="entry name" value="THIOL PEROXIDASE"/>
    <property type="match status" value="1"/>
</dbReference>
<evidence type="ECO:0000256" key="11">
    <source>
        <dbReference type="ARBA" id="ARBA00068979"/>
    </source>
</evidence>
<keyword evidence="2" id="KW-0049">Antioxidant</keyword>
<keyword evidence="1 16" id="KW-0575">Peroxidase</keyword>
<dbReference type="FunFam" id="3.40.30.10:FF:000118">
    <property type="entry name" value="Peroxiredoxin AhpE"/>
    <property type="match status" value="1"/>
</dbReference>
<evidence type="ECO:0000313" key="16">
    <source>
        <dbReference type="EMBL" id="MBE1492635.1"/>
    </source>
</evidence>
<dbReference type="PROSITE" id="PS51352">
    <property type="entry name" value="THIOREDOXIN_2"/>
    <property type="match status" value="1"/>
</dbReference>
<dbReference type="RefSeq" id="WP_192771506.1">
    <property type="nucleotide sequence ID" value="NZ_JADBEB010000001.1"/>
</dbReference>
<accession>A0A927MFB9</accession>
<dbReference type="GO" id="GO:0004601">
    <property type="term" value="F:peroxidase activity"/>
    <property type="evidence" value="ECO:0007669"/>
    <property type="project" value="UniProtKB-KW"/>
</dbReference>
<evidence type="ECO:0000256" key="2">
    <source>
        <dbReference type="ARBA" id="ARBA00022862"/>
    </source>
</evidence>
<dbReference type="PANTHER" id="PTHR43110">
    <property type="entry name" value="THIOL PEROXIDASE"/>
    <property type="match status" value="1"/>
</dbReference>
<evidence type="ECO:0000256" key="9">
    <source>
        <dbReference type="ARBA" id="ARBA00065226"/>
    </source>
</evidence>
<feature type="domain" description="Thioredoxin" evidence="15">
    <location>
        <begin position="3"/>
        <end position="154"/>
    </location>
</feature>
<keyword evidence="4" id="KW-0676">Redox-active center</keyword>
<dbReference type="InterPro" id="IPR036249">
    <property type="entry name" value="Thioredoxin-like_sf"/>
</dbReference>
<evidence type="ECO:0000256" key="5">
    <source>
        <dbReference type="ARBA" id="ARBA00032824"/>
    </source>
</evidence>
<comment type="function">
    <text evidence="7">Thiol-specific peroxidase that catalyzes the reduction of hydrogen peroxide and organic hydroperoxides to water and alcohols, respectively. Plays a role in cell protection against oxidative stress by detoxifying peroxides. May represent an important antioxidant defense against cytotoxic peroxides, especially peroxynitrite, which can be formed by activated macrophages during infection.</text>
</comment>
<dbReference type="InterPro" id="IPR050455">
    <property type="entry name" value="Tpx_Peroxidase_subfamily"/>
</dbReference>
<evidence type="ECO:0000256" key="14">
    <source>
        <dbReference type="PIRSR" id="PIRSR000239-1"/>
    </source>
</evidence>
<dbReference type="SUPFAM" id="SSF52833">
    <property type="entry name" value="Thioredoxin-like"/>
    <property type="match status" value="1"/>
</dbReference>
<evidence type="ECO:0000256" key="7">
    <source>
        <dbReference type="ARBA" id="ARBA00056930"/>
    </source>
</evidence>
<dbReference type="InterPro" id="IPR013766">
    <property type="entry name" value="Thioredoxin_domain"/>
</dbReference>